<keyword evidence="5" id="KW-1185">Reference proteome</keyword>
<dbReference type="InterPro" id="IPR004398">
    <property type="entry name" value="RNA_MeTrfase_RsmD"/>
</dbReference>
<accession>A0A2W1LDZ3</accession>
<dbReference type="AlphaFoldDB" id="A0A2W1LDZ3"/>
<dbReference type="GO" id="GO:0008168">
    <property type="term" value="F:methyltransferase activity"/>
    <property type="evidence" value="ECO:0007669"/>
    <property type="project" value="UniProtKB-KW"/>
</dbReference>
<dbReference type="Proteomes" id="UP000249522">
    <property type="component" value="Unassembled WGS sequence"/>
</dbReference>
<dbReference type="GO" id="GO:0031167">
    <property type="term" value="P:rRNA methylation"/>
    <property type="evidence" value="ECO:0007669"/>
    <property type="project" value="InterPro"/>
</dbReference>
<dbReference type="PANTHER" id="PTHR43542">
    <property type="entry name" value="METHYLTRANSFERASE"/>
    <property type="match status" value="1"/>
</dbReference>
<dbReference type="OrthoDB" id="9803017at2"/>
<dbReference type="SUPFAM" id="SSF53335">
    <property type="entry name" value="S-adenosyl-L-methionine-dependent methyltransferases"/>
    <property type="match status" value="1"/>
</dbReference>
<organism evidence="4 5">
    <name type="scientific">Paenibacillus sambharensis</name>
    <dbReference type="NCBI Taxonomy" id="1803190"/>
    <lineage>
        <taxon>Bacteria</taxon>
        <taxon>Bacillati</taxon>
        <taxon>Bacillota</taxon>
        <taxon>Bacilli</taxon>
        <taxon>Bacillales</taxon>
        <taxon>Paenibacillaceae</taxon>
        <taxon>Paenibacillus</taxon>
    </lineage>
</organism>
<evidence type="ECO:0000256" key="1">
    <source>
        <dbReference type="ARBA" id="ARBA00022603"/>
    </source>
</evidence>
<gene>
    <name evidence="4" type="primary">rsmD</name>
    <name evidence="4" type="ORF">DNH61_21805</name>
</gene>
<dbReference type="RefSeq" id="WP_111148951.1">
    <property type="nucleotide sequence ID" value="NZ_QKRB01000057.1"/>
</dbReference>
<name>A0A2W1LDZ3_9BACL</name>
<comment type="caution">
    <text evidence="4">The sequence shown here is derived from an EMBL/GenBank/DDBJ whole genome shotgun (WGS) entry which is preliminary data.</text>
</comment>
<evidence type="ECO:0000313" key="5">
    <source>
        <dbReference type="Proteomes" id="UP000249522"/>
    </source>
</evidence>
<keyword evidence="2 4" id="KW-0808">Transferase</keyword>
<feature type="region of interest" description="Disordered" evidence="3">
    <location>
        <begin position="1"/>
        <end position="24"/>
    </location>
</feature>
<dbReference type="CDD" id="cd02440">
    <property type="entry name" value="AdoMet_MTases"/>
    <property type="match status" value="1"/>
</dbReference>
<dbReference type="PANTHER" id="PTHR43542:SF1">
    <property type="entry name" value="METHYLTRANSFERASE"/>
    <property type="match status" value="1"/>
</dbReference>
<dbReference type="InterPro" id="IPR002052">
    <property type="entry name" value="DNA_methylase_N6_adenine_CS"/>
</dbReference>
<keyword evidence="1 4" id="KW-0489">Methyltransferase</keyword>
<proteinExistence type="predicted"/>
<dbReference type="EMBL" id="QKRB01000057">
    <property type="protein sequence ID" value="PZD93282.1"/>
    <property type="molecule type" value="Genomic_DNA"/>
</dbReference>
<reference evidence="4 5" key="1">
    <citation type="submission" date="2018-06" db="EMBL/GenBank/DDBJ databases">
        <title>Paenibacillus imtechensis sp. nov.</title>
        <authorList>
            <person name="Pinnaka A.K."/>
            <person name="Singh H."/>
            <person name="Kaur M."/>
        </authorList>
    </citation>
    <scope>NUCLEOTIDE SEQUENCE [LARGE SCALE GENOMIC DNA]</scope>
    <source>
        <strain evidence="4 5">SMB1</strain>
    </source>
</reference>
<dbReference type="InterPro" id="IPR029063">
    <property type="entry name" value="SAM-dependent_MTases_sf"/>
</dbReference>
<dbReference type="NCBIfam" id="TIGR00095">
    <property type="entry name" value="16S rRNA (guanine(966)-N(2))-methyltransferase RsmD"/>
    <property type="match status" value="1"/>
</dbReference>
<dbReference type="Gene3D" id="3.40.50.150">
    <property type="entry name" value="Vaccinia Virus protein VP39"/>
    <property type="match status" value="1"/>
</dbReference>
<dbReference type="Pfam" id="PF03602">
    <property type="entry name" value="Cons_hypoth95"/>
    <property type="match status" value="1"/>
</dbReference>
<evidence type="ECO:0000313" key="4">
    <source>
        <dbReference type="EMBL" id="PZD93282.1"/>
    </source>
</evidence>
<sequence>MRVIAGEARGRSLKAVPGSHTRPTTDKVKEAMFSMIGPFFEGGTALDLFAGTGGLGIEALSRGMELAIFVDSDRRSVEIIKSNMEAARMTEHAEIYCNTAERAIRTLEKRDIRFDLVFLDPPYRMKNADELMLELAARGLLAEDATLVVEHESGFRYPETFGDFQQRRLALYGETAVAIYHYGPIGGERGGMADDGE</sequence>
<protein>
    <submittedName>
        <fullName evidence="4">16S rRNA (Guanine(966)-N(2))-methyltransferase RsmD</fullName>
    </submittedName>
</protein>
<dbReference type="GO" id="GO:0003676">
    <property type="term" value="F:nucleic acid binding"/>
    <property type="evidence" value="ECO:0007669"/>
    <property type="project" value="InterPro"/>
</dbReference>
<dbReference type="PIRSF" id="PIRSF004553">
    <property type="entry name" value="CHP00095"/>
    <property type="match status" value="1"/>
</dbReference>
<evidence type="ECO:0000256" key="2">
    <source>
        <dbReference type="ARBA" id="ARBA00022679"/>
    </source>
</evidence>
<dbReference type="PROSITE" id="PS00092">
    <property type="entry name" value="N6_MTASE"/>
    <property type="match status" value="1"/>
</dbReference>
<evidence type="ECO:0000256" key="3">
    <source>
        <dbReference type="SAM" id="MobiDB-lite"/>
    </source>
</evidence>